<organism evidence="1 2">
    <name type="scientific">Miscanthus lutarioriparius</name>
    <dbReference type="NCBI Taxonomy" id="422564"/>
    <lineage>
        <taxon>Eukaryota</taxon>
        <taxon>Viridiplantae</taxon>
        <taxon>Streptophyta</taxon>
        <taxon>Embryophyta</taxon>
        <taxon>Tracheophyta</taxon>
        <taxon>Spermatophyta</taxon>
        <taxon>Magnoliopsida</taxon>
        <taxon>Liliopsida</taxon>
        <taxon>Poales</taxon>
        <taxon>Poaceae</taxon>
        <taxon>PACMAD clade</taxon>
        <taxon>Panicoideae</taxon>
        <taxon>Andropogonodae</taxon>
        <taxon>Andropogoneae</taxon>
        <taxon>Saccharinae</taxon>
        <taxon>Miscanthus</taxon>
    </lineage>
</organism>
<name>A0A811MGP8_9POAL</name>
<dbReference type="EMBL" id="CAJGYO010000001">
    <property type="protein sequence ID" value="CAD6205298.1"/>
    <property type="molecule type" value="Genomic_DNA"/>
</dbReference>
<keyword evidence="2" id="KW-1185">Reference proteome</keyword>
<evidence type="ECO:0000313" key="1">
    <source>
        <dbReference type="EMBL" id="CAD6205298.1"/>
    </source>
</evidence>
<proteinExistence type="predicted"/>
<dbReference type="AlphaFoldDB" id="A0A811MGP8"/>
<evidence type="ECO:0000313" key="2">
    <source>
        <dbReference type="Proteomes" id="UP000604825"/>
    </source>
</evidence>
<comment type="caution">
    <text evidence="1">The sequence shown here is derived from an EMBL/GenBank/DDBJ whole genome shotgun (WGS) entry which is preliminary data.</text>
</comment>
<dbReference type="Proteomes" id="UP000604825">
    <property type="component" value="Unassembled WGS sequence"/>
</dbReference>
<reference evidence="1" key="1">
    <citation type="submission" date="2020-10" db="EMBL/GenBank/DDBJ databases">
        <authorList>
            <person name="Han B."/>
            <person name="Lu T."/>
            <person name="Zhao Q."/>
            <person name="Huang X."/>
            <person name="Zhao Y."/>
        </authorList>
    </citation>
    <scope>NUCLEOTIDE SEQUENCE</scope>
</reference>
<gene>
    <name evidence="1" type="ORF">NCGR_LOCUS3131</name>
</gene>
<sequence>MTPCSVSWQPCVDLRPLVARGLTEVGNGRRETPLALFNQESLYSVAARRFGKKWRPDLSDEDDDGASARKRNLRFGKFGASSEEDSEIDESEDTGAIRRRWSRAALRNCDMKKERRVLNVSKK</sequence>
<accession>A0A811MGP8</accession>
<protein>
    <submittedName>
        <fullName evidence="1">Uncharacterized protein</fullName>
    </submittedName>
</protein>